<dbReference type="Pfam" id="PF10531">
    <property type="entry name" value="SLBB"/>
    <property type="match status" value="1"/>
</dbReference>
<dbReference type="GO" id="GO:0015159">
    <property type="term" value="F:polysaccharide transmembrane transporter activity"/>
    <property type="evidence" value="ECO:0007669"/>
    <property type="project" value="InterPro"/>
</dbReference>
<feature type="non-terminal residue" evidence="2">
    <location>
        <position position="88"/>
    </location>
</feature>
<organism evidence="2">
    <name type="scientific">Tanacetum cinerariifolium</name>
    <name type="common">Dalmatian daisy</name>
    <name type="synonym">Chrysanthemum cinerariifolium</name>
    <dbReference type="NCBI Taxonomy" id="118510"/>
    <lineage>
        <taxon>Eukaryota</taxon>
        <taxon>Viridiplantae</taxon>
        <taxon>Streptophyta</taxon>
        <taxon>Embryophyta</taxon>
        <taxon>Tracheophyta</taxon>
        <taxon>Spermatophyta</taxon>
        <taxon>Magnoliopsida</taxon>
        <taxon>eudicotyledons</taxon>
        <taxon>Gunneridae</taxon>
        <taxon>Pentapetalae</taxon>
        <taxon>asterids</taxon>
        <taxon>campanulids</taxon>
        <taxon>Asterales</taxon>
        <taxon>Asteraceae</taxon>
        <taxon>Asteroideae</taxon>
        <taxon>Anthemideae</taxon>
        <taxon>Anthemidinae</taxon>
        <taxon>Tanacetum</taxon>
    </lineage>
</organism>
<accession>A0A699X3P2</accession>
<dbReference type="PANTHER" id="PTHR33619">
    <property type="entry name" value="POLYSACCHARIDE EXPORT PROTEIN GFCE-RELATED"/>
    <property type="match status" value="1"/>
</dbReference>
<dbReference type="InterPro" id="IPR049712">
    <property type="entry name" value="Poly_export"/>
</dbReference>
<dbReference type="Gene3D" id="3.10.560.10">
    <property type="entry name" value="Outer membrane lipoprotein wza domain like"/>
    <property type="match status" value="1"/>
</dbReference>
<name>A0A699X3P2_TANCI</name>
<evidence type="ECO:0000313" key="2">
    <source>
        <dbReference type="EMBL" id="GFD51264.1"/>
    </source>
</evidence>
<evidence type="ECO:0000259" key="1">
    <source>
        <dbReference type="Pfam" id="PF10531"/>
    </source>
</evidence>
<protein>
    <recommendedName>
        <fullName evidence="1">Soluble ligand binding domain-containing protein</fullName>
    </recommendedName>
</protein>
<dbReference type="PANTHER" id="PTHR33619:SF3">
    <property type="entry name" value="POLYSACCHARIDE EXPORT PROTEIN GFCE-RELATED"/>
    <property type="match status" value="1"/>
</dbReference>
<feature type="domain" description="Soluble ligand binding" evidence="1">
    <location>
        <begin position="29"/>
        <end position="81"/>
    </location>
</feature>
<dbReference type="AlphaFoldDB" id="A0A699X3P2"/>
<sequence length="88" mass="9764">MDKVQAVLQQKVTAYVRDANVLVKLLSFKITVLGEVKLPGRYFIYNPQATILEALGMAGDLTEFGNRENVKLIRQTAKGSEVVLINLT</sequence>
<proteinExistence type="predicted"/>
<dbReference type="InterPro" id="IPR019554">
    <property type="entry name" value="Soluble_ligand-bd"/>
</dbReference>
<gene>
    <name evidence="2" type="ORF">Tci_923233</name>
</gene>
<reference evidence="2" key="1">
    <citation type="journal article" date="2019" name="Sci. Rep.">
        <title>Draft genome of Tanacetum cinerariifolium, the natural source of mosquito coil.</title>
        <authorList>
            <person name="Yamashiro T."/>
            <person name="Shiraishi A."/>
            <person name="Satake H."/>
            <person name="Nakayama K."/>
        </authorList>
    </citation>
    <scope>NUCLEOTIDE SEQUENCE</scope>
</reference>
<dbReference type="EMBL" id="BKCJ011767783">
    <property type="protein sequence ID" value="GFD51264.1"/>
    <property type="molecule type" value="Genomic_DNA"/>
</dbReference>
<comment type="caution">
    <text evidence="2">The sequence shown here is derived from an EMBL/GenBank/DDBJ whole genome shotgun (WGS) entry which is preliminary data.</text>
</comment>